<gene>
    <name evidence="2" type="ORF">AVDCRST_MAG21-1337</name>
</gene>
<feature type="compositionally biased region" description="Basic residues" evidence="1">
    <location>
        <begin position="75"/>
        <end position="84"/>
    </location>
</feature>
<sequence length="120" mass="13671">DDQARDRLPRGTAPDRPAEPRHHRRRRSRGQAGRPGGGALRRRRVRHRRGVRRVVEPRRVHRVPATGAHPGLAGRHPRHARRRPSPADDPPGDGVRPRRRWAPAVGQDAGVRHRPARREV</sequence>
<feature type="non-terminal residue" evidence="2">
    <location>
        <position position="120"/>
    </location>
</feature>
<dbReference type="EMBL" id="CADCUL010000133">
    <property type="protein sequence ID" value="CAA9376977.1"/>
    <property type="molecule type" value="Genomic_DNA"/>
</dbReference>
<feature type="region of interest" description="Disordered" evidence="1">
    <location>
        <begin position="1"/>
        <end position="120"/>
    </location>
</feature>
<keyword evidence="2" id="KW-0413">Isomerase</keyword>
<feature type="non-terminal residue" evidence="2">
    <location>
        <position position="1"/>
    </location>
</feature>
<accession>A0A6J4N785</accession>
<proteinExistence type="predicted"/>
<evidence type="ECO:0000313" key="2">
    <source>
        <dbReference type="EMBL" id="CAA9376977.1"/>
    </source>
</evidence>
<organism evidence="2">
    <name type="scientific">uncultured Nocardioidaceae bacterium</name>
    <dbReference type="NCBI Taxonomy" id="253824"/>
    <lineage>
        <taxon>Bacteria</taxon>
        <taxon>Bacillati</taxon>
        <taxon>Actinomycetota</taxon>
        <taxon>Actinomycetes</taxon>
        <taxon>Propionibacteriales</taxon>
        <taxon>Nocardioidaceae</taxon>
        <taxon>environmental samples</taxon>
    </lineage>
</organism>
<reference evidence="2" key="1">
    <citation type="submission" date="2020-02" db="EMBL/GenBank/DDBJ databases">
        <authorList>
            <person name="Meier V. D."/>
        </authorList>
    </citation>
    <scope>NUCLEOTIDE SEQUENCE</scope>
    <source>
        <strain evidence="2">AVDCRST_MAG21</strain>
    </source>
</reference>
<protein>
    <submittedName>
        <fullName evidence="2">Peptidylprolyl isomerase, FKBP-type</fullName>
        <ecNumber evidence="2">5.2.1.8</ecNumber>
    </submittedName>
</protein>
<dbReference type="GO" id="GO:0003755">
    <property type="term" value="F:peptidyl-prolyl cis-trans isomerase activity"/>
    <property type="evidence" value="ECO:0007669"/>
    <property type="project" value="UniProtKB-EC"/>
</dbReference>
<dbReference type="EC" id="5.2.1.8" evidence="2"/>
<dbReference type="AlphaFoldDB" id="A0A6J4N785"/>
<feature type="compositionally biased region" description="Basic residues" evidence="1">
    <location>
        <begin position="40"/>
        <end position="52"/>
    </location>
</feature>
<evidence type="ECO:0000256" key="1">
    <source>
        <dbReference type="SAM" id="MobiDB-lite"/>
    </source>
</evidence>
<name>A0A6J4N785_9ACTN</name>